<dbReference type="InterPro" id="IPR055355">
    <property type="entry name" value="ZP-C"/>
</dbReference>
<evidence type="ECO:0000256" key="10">
    <source>
        <dbReference type="ARBA" id="ARBA00023157"/>
    </source>
</evidence>
<keyword evidence="11" id="KW-0325">Glycoprotein</keyword>
<keyword evidence="7" id="KW-0732">Signal</keyword>
<reference evidence="15" key="3">
    <citation type="submission" date="2025-09" db="UniProtKB">
        <authorList>
            <consortium name="Ensembl"/>
        </authorList>
    </citation>
    <scope>IDENTIFICATION</scope>
</reference>
<sequence length="834" mass="92463">ESPHHPLYLFFILSNMCLSNFEGPLLRSPCELLPVGTGHPVQAILKSFTAMSGCASKGTMSLSQEVHVINLRGHAAEGPDSTPARVELHLKPIQSVRQHQKRLVFVLNSPQPVIWNVKAENLAPFIHHTFHVSLGSEVLLKQANFSLNTQIQEENLPQGNEHLLNWAQKKYRAVTSFSELRMTQAIYIKVGEDSVFSDTCKIDTRFLSLNYLGSYEEPQTSKGCILSVPNREVHIIELQAPNSSSCSAFQVDVIVDLRPLKDDDLVVRDVTLVLRCAKSVHWVVKAHNMRGNLEVVASDTVTINSQMVETTSPRQLLPSGSQALIKWAVENGYNPVTSYTSTPMANHFNIRLREQDVSDHLESRLPPELFNLRHVSPLPEKGPAAPPAAPHSSLPFPFPYLPISLPNLNYDNEEPVEDRNVLDVELIVQCEEKRMVVSIDRKSLEAKGFANASLMLKNPECKAKVNATHYTLETPLTECGTIVFPVHNTQDVLHINSVIIKLKAIGILPEISVSISDVKKVDQHIPEWCSSGLKIVFVNLALLTFNCTYRKSKEVPNTKPDFGAIPGQPVNSISFEMELYKTQFFNNPPQQRIFKVSDQMEVVVQITSTASNPDIGLTITSCFISPSSSPSESSDYSLIETFCTKDNSLKWTQNSQGHFLFSSGKKGKSFSFTFNSKMLNKTLVFLHCEMSLCSENSQRYQELPQCPDLRNCSSLTGETMFVLMSNKRSLTKPIAVVDNSESQDDLSPSIMQMFPLFPSEMFLLDTTTVVLIAFAAFVIGVLLTGALWFIYTHTGSGNARAQPVQKPQPVSENSSAAHSIGSTQSTPCSSSSTA</sequence>
<dbReference type="Ensembl" id="ENSPFOT00000022468.1">
    <property type="protein sequence ID" value="ENSPFOP00000025045.1"/>
    <property type="gene ID" value="ENSPFOG00000016881.2"/>
</dbReference>
<evidence type="ECO:0000313" key="15">
    <source>
        <dbReference type="Ensembl" id="ENSPFOP00000025045.1"/>
    </source>
</evidence>
<evidence type="ECO:0000256" key="6">
    <source>
        <dbReference type="ARBA" id="ARBA00022692"/>
    </source>
</evidence>
<evidence type="ECO:0000313" key="16">
    <source>
        <dbReference type="Proteomes" id="UP000028760"/>
    </source>
</evidence>
<evidence type="ECO:0000256" key="2">
    <source>
        <dbReference type="ARBA" id="ARBA00004613"/>
    </source>
</evidence>
<keyword evidence="5" id="KW-0597">Phosphoprotein</keyword>
<feature type="transmembrane region" description="Helical" evidence="13">
    <location>
        <begin position="769"/>
        <end position="791"/>
    </location>
</feature>
<dbReference type="PANTHER" id="PTHR14002">
    <property type="entry name" value="ENDOGLIN/TGF-BETA RECEPTOR TYPE III"/>
    <property type="match status" value="1"/>
</dbReference>
<dbReference type="PANTHER" id="PTHR14002:SF30">
    <property type="entry name" value="TRANSFORMING GROWTH FACTOR BETA RECEPTOR III"/>
    <property type="match status" value="1"/>
</dbReference>
<dbReference type="InterPro" id="IPR058899">
    <property type="entry name" value="TGFBR3/Endoglin-like_N"/>
</dbReference>
<dbReference type="GO" id="GO:0050431">
    <property type="term" value="F:transforming growth factor beta binding"/>
    <property type="evidence" value="ECO:0007669"/>
    <property type="project" value="TreeGrafter"/>
</dbReference>
<feature type="region of interest" description="Disordered" evidence="12">
    <location>
        <begin position="800"/>
        <end position="834"/>
    </location>
</feature>
<dbReference type="GO" id="GO:0001837">
    <property type="term" value="P:epithelial to mesenchymal transition"/>
    <property type="evidence" value="ECO:0007669"/>
    <property type="project" value="TreeGrafter"/>
</dbReference>
<dbReference type="PROSITE" id="PS51034">
    <property type="entry name" value="ZP_2"/>
    <property type="match status" value="1"/>
</dbReference>
<dbReference type="GeneTree" id="ENSGT00530000063861"/>
<feature type="domain" description="ZP" evidence="14">
    <location>
        <begin position="429"/>
        <end position="713"/>
    </location>
</feature>
<dbReference type="OMA" id="WYIHART"/>
<proteinExistence type="predicted"/>
<evidence type="ECO:0000256" key="7">
    <source>
        <dbReference type="ARBA" id="ARBA00022729"/>
    </source>
</evidence>
<evidence type="ECO:0000256" key="8">
    <source>
        <dbReference type="ARBA" id="ARBA00022989"/>
    </source>
</evidence>
<keyword evidence="6 13" id="KW-0812">Transmembrane</keyword>
<feature type="compositionally biased region" description="Low complexity" evidence="12">
    <location>
        <begin position="819"/>
        <end position="834"/>
    </location>
</feature>
<evidence type="ECO:0000256" key="9">
    <source>
        <dbReference type="ARBA" id="ARBA00023136"/>
    </source>
</evidence>
<dbReference type="GO" id="GO:0005539">
    <property type="term" value="F:glycosaminoglycan binding"/>
    <property type="evidence" value="ECO:0007669"/>
    <property type="project" value="TreeGrafter"/>
</dbReference>
<dbReference type="PROSITE" id="PS00682">
    <property type="entry name" value="ZP_1"/>
    <property type="match status" value="1"/>
</dbReference>
<keyword evidence="3" id="KW-1003">Cell membrane</keyword>
<dbReference type="GO" id="GO:0005024">
    <property type="term" value="F:transforming growth factor beta receptor activity"/>
    <property type="evidence" value="ECO:0007669"/>
    <property type="project" value="TreeGrafter"/>
</dbReference>
<dbReference type="GO" id="GO:0016477">
    <property type="term" value="P:cell migration"/>
    <property type="evidence" value="ECO:0007669"/>
    <property type="project" value="TreeGrafter"/>
</dbReference>
<dbReference type="InterPro" id="IPR055356">
    <property type="entry name" value="ZP-N"/>
</dbReference>
<dbReference type="InterPro" id="IPR042235">
    <property type="entry name" value="ZP-C_dom"/>
</dbReference>
<dbReference type="GO" id="GO:0017015">
    <property type="term" value="P:regulation of transforming growth factor beta receptor signaling pathway"/>
    <property type="evidence" value="ECO:0007669"/>
    <property type="project" value="TreeGrafter"/>
</dbReference>
<evidence type="ECO:0000256" key="12">
    <source>
        <dbReference type="SAM" id="MobiDB-lite"/>
    </source>
</evidence>
<evidence type="ECO:0000256" key="5">
    <source>
        <dbReference type="ARBA" id="ARBA00022553"/>
    </source>
</evidence>
<dbReference type="GO" id="GO:0005114">
    <property type="term" value="F:type II transforming growth factor beta receptor binding"/>
    <property type="evidence" value="ECO:0007669"/>
    <property type="project" value="TreeGrafter"/>
</dbReference>
<keyword evidence="8 13" id="KW-1133">Transmembrane helix</keyword>
<dbReference type="Gene3D" id="2.60.40.3210">
    <property type="entry name" value="Zona pellucida, ZP-N domain"/>
    <property type="match status" value="1"/>
</dbReference>
<accession>A0A096M0V4</accession>
<reference evidence="15" key="2">
    <citation type="submission" date="2025-08" db="UniProtKB">
        <authorList>
            <consortium name="Ensembl"/>
        </authorList>
    </citation>
    <scope>IDENTIFICATION</scope>
</reference>
<dbReference type="Pfam" id="PF26060">
    <property type="entry name" value="TGFBR3_N"/>
    <property type="match status" value="2"/>
</dbReference>
<dbReference type="SMART" id="SM00241">
    <property type="entry name" value="ZP"/>
    <property type="match status" value="1"/>
</dbReference>
<dbReference type="Proteomes" id="UP000028760">
    <property type="component" value="Unassembled WGS sequence"/>
</dbReference>
<keyword evidence="4" id="KW-0964">Secreted</keyword>
<dbReference type="GO" id="GO:0005576">
    <property type="term" value="C:extracellular region"/>
    <property type="evidence" value="ECO:0007669"/>
    <property type="project" value="UniProtKB-SubCell"/>
</dbReference>
<dbReference type="GO" id="GO:0007179">
    <property type="term" value="P:transforming growth factor beta receptor signaling pathway"/>
    <property type="evidence" value="ECO:0007669"/>
    <property type="project" value="TreeGrafter"/>
</dbReference>
<dbReference type="Pfam" id="PF23344">
    <property type="entry name" value="ZP-N"/>
    <property type="match status" value="1"/>
</dbReference>
<name>A0A096M0V4_POEFO</name>
<keyword evidence="16" id="KW-1185">Reference proteome</keyword>
<evidence type="ECO:0000259" key="14">
    <source>
        <dbReference type="PROSITE" id="PS51034"/>
    </source>
</evidence>
<evidence type="ECO:0000256" key="11">
    <source>
        <dbReference type="ARBA" id="ARBA00023180"/>
    </source>
</evidence>
<keyword evidence="10" id="KW-1015">Disulfide bond</keyword>
<evidence type="ECO:0000256" key="13">
    <source>
        <dbReference type="SAM" id="Phobius"/>
    </source>
</evidence>
<feature type="compositionally biased region" description="Polar residues" evidence="12">
    <location>
        <begin position="808"/>
        <end position="817"/>
    </location>
</feature>
<dbReference type="Pfam" id="PF00100">
    <property type="entry name" value="Zona_pellucida"/>
    <property type="match status" value="1"/>
</dbReference>
<comment type="subcellular location">
    <subcellularLocation>
        <location evidence="1">Cell membrane</location>
        <topology evidence="1">Single-pass type I membrane protein</topology>
    </subcellularLocation>
    <subcellularLocation>
        <location evidence="2">Secreted</location>
    </subcellularLocation>
</comment>
<dbReference type="InterPro" id="IPR001507">
    <property type="entry name" value="ZP_dom"/>
</dbReference>
<dbReference type="AlphaFoldDB" id="A0A096M0V4"/>
<dbReference type="EMBL" id="AYCK01005891">
    <property type="status" value="NOT_ANNOTATED_CDS"/>
    <property type="molecule type" value="Genomic_DNA"/>
</dbReference>
<protein>
    <submittedName>
        <fullName evidence="15">Transforming growth factor, beta receptor III</fullName>
    </submittedName>
</protein>
<dbReference type="InterPro" id="IPR017977">
    <property type="entry name" value="ZP_dom_CS"/>
</dbReference>
<evidence type="ECO:0000256" key="3">
    <source>
        <dbReference type="ARBA" id="ARBA00022475"/>
    </source>
</evidence>
<reference evidence="16" key="1">
    <citation type="submission" date="2013-10" db="EMBL/GenBank/DDBJ databases">
        <authorList>
            <person name="Schartl M."/>
            <person name="Warren W."/>
        </authorList>
    </citation>
    <scope>NUCLEOTIDE SEQUENCE [LARGE SCALE GENOMIC DNA]</scope>
    <source>
        <strain evidence="16">female</strain>
    </source>
</reference>
<evidence type="ECO:0000256" key="4">
    <source>
        <dbReference type="ARBA" id="ARBA00022525"/>
    </source>
</evidence>
<organism evidence="15 16">
    <name type="scientific">Poecilia formosa</name>
    <name type="common">Amazon molly</name>
    <name type="synonym">Limia formosa</name>
    <dbReference type="NCBI Taxonomy" id="48698"/>
    <lineage>
        <taxon>Eukaryota</taxon>
        <taxon>Metazoa</taxon>
        <taxon>Chordata</taxon>
        <taxon>Craniata</taxon>
        <taxon>Vertebrata</taxon>
        <taxon>Euteleostomi</taxon>
        <taxon>Actinopterygii</taxon>
        <taxon>Neopterygii</taxon>
        <taxon>Teleostei</taxon>
        <taxon>Neoteleostei</taxon>
        <taxon>Acanthomorphata</taxon>
        <taxon>Ovalentaria</taxon>
        <taxon>Atherinomorphae</taxon>
        <taxon>Cyprinodontiformes</taxon>
        <taxon>Poeciliidae</taxon>
        <taxon>Poeciliinae</taxon>
        <taxon>Poecilia</taxon>
    </lineage>
</organism>
<evidence type="ECO:0000256" key="1">
    <source>
        <dbReference type="ARBA" id="ARBA00004251"/>
    </source>
</evidence>
<dbReference type="Gene3D" id="2.60.40.4100">
    <property type="entry name" value="Zona pellucida, ZP-C domain"/>
    <property type="match status" value="1"/>
</dbReference>
<keyword evidence="9 13" id="KW-0472">Membrane</keyword>